<keyword evidence="2" id="KW-0732">Signal</keyword>
<dbReference type="InterPro" id="IPR024338">
    <property type="entry name" value="MID1/Yam8"/>
</dbReference>
<feature type="chain" id="PRO_5002226174" evidence="2">
    <location>
        <begin position="27"/>
        <end position="477"/>
    </location>
</feature>
<sequence>MRARVFQLSQLPHTLLCLLHVSFAFAQIQQALSLNSVASFSSSTIPSSALFGLPSSPQLTVSVAICSSQASSARFFLTNTTSGVIPGPGGGTDVFEIPINHGYGQWFGSASGGGLLSVQDLQQGSFQVTVSDTGTTYDILDRLPVFGDATANQAIIFSPAFYPASTEQPTYPNYTLPPANLSISDNPPAIPTFNLVIGPTSSQLSSFPQTACALLNTSSTGSIISNGLWLRDIDGWRSQWLVDGFSPSTNYTAYVIQDQVKVSGPIYFATKSAGFPCPLVHSLPYCPSTAYAVPLPPPQAPALSYDASSLPSTISTPLFQYMTNFTTMLLTFACGRDLYSPLQTCADCQREYRSWLCAVSFPRCSEPAGTSTPPPPGSKPQAPFSALRPQPSGSNPRNQFFPNVSYTYTSLLPCLETCNAVDRACPYFLGIKCPVPQFNADASYGVGLVDSGEAGVTGQGITGVAQDRWGNVWCNAG</sequence>
<dbReference type="PANTHER" id="PTHR39142:SF1">
    <property type="entry name" value="AEL197CP"/>
    <property type="match status" value="1"/>
</dbReference>
<dbReference type="AlphaFoldDB" id="A0A0D0EBX6"/>
<dbReference type="PANTHER" id="PTHR39142">
    <property type="entry name" value="MID1P"/>
    <property type="match status" value="1"/>
</dbReference>
<dbReference type="OrthoDB" id="5405745at2759"/>
<evidence type="ECO:0000256" key="2">
    <source>
        <dbReference type="SAM" id="SignalP"/>
    </source>
</evidence>
<organism evidence="3 4">
    <name type="scientific">Paxillus rubicundulus Ve08.2h10</name>
    <dbReference type="NCBI Taxonomy" id="930991"/>
    <lineage>
        <taxon>Eukaryota</taxon>
        <taxon>Fungi</taxon>
        <taxon>Dikarya</taxon>
        <taxon>Basidiomycota</taxon>
        <taxon>Agaricomycotina</taxon>
        <taxon>Agaricomycetes</taxon>
        <taxon>Agaricomycetidae</taxon>
        <taxon>Boletales</taxon>
        <taxon>Paxilineae</taxon>
        <taxon>Paxillaceae</taxon>
        <taxon>Paxillus</taxon>
    </lineage>
</organism>
<dbReference type="FunCoup" id="A0A0D0EBX6">
    <property type="interactions" value="78"/>
</dbReference>
<dbReference type="Pfam" id="PF12929">
    <property type="entry name" value="Mid1"/>
    <property type="match status" value="1"/>
</dbReference>
<evidence type="ECO:0000313" key="4">
    <source>
        <dbReference type="Proteomes" id="UP000054538"/>
    </source>
</evidence>
<dbReference type="InParanoid" id="A0A0D0EBX6"/>
<dbReference type="STRING" id="930991.A0A0D0EBX6"/>
<evidence type="ECO:0000256" key="1">
    <source>
        <dbReference type="SAM" id="MobiDB-lite"/>
    </source>
</evidence>
<reference evidence="3 4" key="1">
    <citation type="submission" date="2014-04" db="EMBL/GenBank/DDBJ databases">
        <authorList>
            <consortium name="DOE Joint Genome Institute"/>
            <person name="Kuo A."/>
            <person name="Kohler A."/>
            <person name="Jargeat P."/>
            <person name="Nagy L.G."/>
            <person name="Floudas D."/>
            <person name="Copeland A."/>
            <person name="Barry K.W."/>
            <person name="Cichocki N."/>
            <person name="Veneault-Fourrey C."/>
            <person name="LaButti K."/>
            <person name="Lindquist E.A."/>
            <person name="Lipzen A."/>
            <person name="Lundell T."/>
            <person name="Morin E."/>
            <person name="Murat C."/>
            <person name="Sun H."/>
            <person name="Tunlid A."/>
            <person name="Henrissat B."/>
            <person name="Grigoriev I.V."/>
            <person name="Hibbett D.S."/>
            <person name="Martin F."/>
            <person name="Nordberg H.P."/>
            <person name="Cantor M.N."/>
            <person name="Hua S.X."/>
        </authorList>
    </citation>
    <scope>NUCLEOTIDE SEQUENCE [LARGE SCALE GENOMIC DNA]</scope>
    <source>
        <strain evidence="3 4">Ve08.2h10</strain>
    </source>
</reference>
<name>A0A0D0EBX6_9AGAM</name>
<reference evidence="4" key="2">
    <citation type="submission" date="2015-01" db="EMBL/GenBank/DDBJ databases">
        <title>Evolutionary Origins and Diversification of the Mycorrhizal Mutualists.</title>
        <authorList>
            <consortium name="DOE Joint Genome Institute"/>
            <consortium name="Mycorrhizal Genomics Consortium"/>
            <person name="Kohler A."/>
            <person name="Kuo A."/>
            <person name="Nagy L.G."/>
            <person name="Floudas D."/>
            <person name="Copeland A."/>
            <person name="Barry K.W."/>
            <person name="Cichocki N."/>
            <person name="Veneault-Fourrey C."/>
            <person name="LaButti K."/>
            <person name="Lindquist E.A."/>
            <person name="Lipzen A."/>
            <person name="Lundell T."/>
            <person name="Morin E."/>
            <person name="Murat C."/>
            <person name="Riley R."/>
            <person name="Ohm R."/>
            <person name="Sun H."/>
            <person name="Tunlid A."/>
            <person name="Henrissat B."/>
            <person name="Grigoriev I.V."/>
            <person name="Hibbett D.S."/>
            <person name="Martin F."/>
        </authorList>
    </citation>
    <scope>NUCLEOTIDE SEQUENCE [LARGE SCALE GENOMIC DNA]</scope>
    <source>
        <strain evidence="4">Ve08.2h10</strain>
    </source>
</reference>
<proteinExistence type="predicted"/>
<keyword evidence="4" id="KW-1185">Reference proteome</keyword>
<dbReference type="Proteomes" id="UP000054538">
    <property type="component" value="Unassembled WGS sequence"/>
</dbReference>
<dbReference type="GO" id="GO:0098703">
    <property type="term" value="P:calcium ion import across plasma membrane"/>
    <property type="evidence" value="ECO:0007669"/>
    <property type="project" value="InterPro"/>
</dbReference>
<gene>
    <name evidence="3" type="ORF">PAXRUDRAFT_134305</name>
</gene>
<dbReference type="HOGENOM" id="CLU_045143_0_0_1"/>
<accession>A0A0D0EBX6</accession>
<dbReference type="GO" id="GO:0005262">
    <property type="term" value="F:calcium channel activity"/>
    <property type="evidence" value="ECO:0007669"/>
    <property type="project" value="InterPro"/>
</dbReference>
<dbReference type="EMBL" id="KN824894">
    <property type="protein sequence ID" value="KIK98385.1"/>
    <property type="molecule type" value="Genomic_DNA"/>
</dbReference>
<evidence type="ECO:0000313" key="3">
    <source>
        <dbReference type="EMBL" id="KIK98385.1"/>
    </source>
</evidence>
<feature type="signal peptide" evidence="2">
    <location>
        <begin position="1"/>
        <end position="26"/>
    </location>
</feature>
<protein>
    <submittedName>
        <fullName evidence="3">Unplaced genomic scaffold scaffold_72, whole genome shotgun sequence</fullName>
    </submittedName>
</protein>
<feature type="region of interest" description="Disordered" evidence="1">
    <location>
        <begin position="368"/>
        <end position="395"/>
    </location>
</feature>